<accession>A0A3M0CTY0</accession>
<dbReference type="Pfam" id="PF11836">
    <property type="entry name" value="Phage_TAC_11"/>
    <property type="match status" value="1"/>
</dbReference>
<gene>
    <name evidence="2" type="ORF">BXY39_0387</name>
</gene>
<dbReference type="RefSeq" id="WP_170163550.1">
    <property type="nucleotide sequence ID" value="NZ_REFR01000009.1"/>
</dbReference>
<evidence type="ECO:0000256" key="1">
    <source>
        <dbReference type="SAM" id="MobiDB-lite"/>
    </source>
</evidence>
<comment type="caution">
    <text evidence="2">The sequence shown here is derived from an EMBL/GenBank/DDBJ whole genome shotgun (WGS) entry which is preliminary data.</text>
</comment>
<feature type="compositionally biased region" description="Polar residues" evidence="1">
    <location>
        <begin position="100"/>
        <end position="112"/>
    </location>
</feature>
<dbReference type="AlphaFoldDB" id="A0A3M0CTY0"/>
<keyword evidence="3" id="KW-1185">Reference proteome</keyword>
<dbReference type="InterPro" id="IPR021791">
    <property type="entry name" value="Phage_TAC_11"/>
</dbReference>
<dbReference type="EMBL" id="REFR01000009">
    <property type="protein sequence ID" value="RMB11900.1"/>
    <property type="molecule type" value="Genomic_DNA"/>
</dbReference>
<organism evidence="2 3">
    <name type="scientific">Eilatimonas milleporae</name>
    <dbReference type="NCBI Taxonomy" id="911205"/>
    <lineage>
        <taxon>Bacteria</taxon>
        <taxon>Pseudomonadati</taxon>
        <taxon>Pseudomonadota</taxon>
        <taxon>Alphaproteobacteria</taxon>
        <taxon>Kordiimonadales</taxon>
        <taxon>Kordiimonadaceae</taxon>
        <taxon>Eilatimonas</taxon>
    </lineage>
</organism>
<evidence type="ECO:0000313" key="3">
    <source>
        <dbReference type="Proteomes" id="UP000271227"/>
    </source>
</evidence>
<feature type="region of interest" description="Disordered" evidence="1">
    <location>
        <begin position="100"/>
        <end position="162"/>
    </location>
</feature>
<dbReference type="InParanoid" id="A0A3M0CTY0"/>
<proteinExistence type="predicted"/>
<evidence type="ECO:0008006" key="4">
    <source>
        <dbReference type="Google" id="ProtNLM"/>
    </source>
</evidence>
<name>A0A3M0CTY0_9PROT</name>
<sequence length="162" mass="16882">MAYAASGEVSLQVGANTVRLRLDIGTMMDLEDYFGMGLVPFLTDRLPEFRLSDLTALYLAMTGGDFTNADARRRAGGDLVEAGLSTSANAIAACLSGTLNPAQNTGSNRGQNTDQTPDQATAQTPDQTPDQATAQTPDQTPDQSTAQTTGREPPVGKALGTA</sequence>
<evidence type="ECO:0000313" key="2">
    <source>
        <dbReference type="EMBL" id="RMB11900.1"/>
    </source>
</evidence>
<reference evidence="2 3" key="1">
    <citation type="submission" date="2018-10" db="EMBL/GenBank/DDBJ databases">
        <title>Genomic Encyclopedia of Archaeal and Bacterial Type Strains, Phase II (KMG-II): from individual species to whole genera.</title>
        <authorList>
            <person name="Goeker M."/>
        </authorList>
    </citation>
    <scope>NUCLEOTIDE SEQUENCE [LARGE SCALE GENOMIC DNA]</scope>
    <source>
        <strain evidence="2 3">DSM 25217</strain>
    </source>
</reference>
<protein>
    <recommendedName>
        <fullName evidence="4">Tail tube GTA-gp10-like protein</fullName>
    </recommendedName>
</protein>
<dbReference type="Proteomes" id="UP000271227">
    <property type="component" value="Unassembled WGS sequence"/>
</dbReference>
<feature type="compositionally biased region" description="Low complexity" evidence="1">
    <location>
        <begin position="113"/>
        <end position="149"/>
    </location>
</feature>